<feature type="domain" description="RNA polymerase beta subunit protrusion" evidence="12">
    <location>
        <begin position="25"/>
        <end position="459"/>
    </location>
</feature>
<dbReference type="Pfam" id="PF04561">
    <property type="entry name" value="RNA_pol_Rpb2_2"/>
    <property type="match status" value="2"/>
</dbReference>
<dbReference type="EMBL" id="JBBYHU010000002">
    <property type="protein sequence ID" value="MEL1239682.1"/>
    <property type="molecule type" value="Genomic_DNA"/>
</dbReference>
<dbReference type="InterPro" id="IPR007645">
    <property type="entry name" value="RNA_pol_Rpb2_3"/>
</dbReference>
<dbReference type="InterPro" id="IPR007121">
    <property type="entry name" value="RNA_pol_bsu_CS"/>
</dbReference>
<keyword evidence="1 6" id="KW-0240">DNA-directed RNA polymerase</keyword>
<evidence type="ECO:0000259" key="9">
    <source>
        <dbReference type="Pfam" id="PF00562"/>
    </source>
</evidence>
<keyword evidence="16" id="KW-1185">Reference proteome</keyword>
<dbReference type="Proteomes" id="UP001398556">
    <property type="component" value="Unassembled WGS sequence"/>
</dbReference>
<dbReference type="HAMAP" id="MF_01321">
    <property type="entry name" value="RNApol_bact_RpoB"/>
    <property type="match status" value="1"/>
</dbReference>
<feature type="domain" description="RNA polymerase Rpb2" evidence="13">
    <location>
        <begin position="473"/>
        <end position="541"/>
    </location>
</feature>
<evidence type="ECO:0000256" key="1">
    <source>
        <dbReference type="ARBA" id="ARBA00022478"/>
    </source>
</evidence>
<evidence type="ECO:0000256" key="5">
    <source>
        <dbReference type="ARBA" id="ARBA00048552"/>
    </source>
</evidence>
<dbReference type="Pfam" id="PF04563">
    <property type="entry name" value="RNA_pol_Rpb2_1"/>
    <property type="match status" value="1"/>
</dbReference>
<comment type="similarity">
    <text evidence="6 7">Belongs to the RNA polymerase beta chain family.</text>
</comment>
<feature type="domain" description="RNA polymerase Rpb2" evidence="11">
    <location>
        <begin position="148"/>
        <end position="217"/>
    </location>
</feature>
<keyword evidence="4 6" id="KW-0804">Transcription</keyword>
<dbReference type="Gene3D" id="3.90.1110.10">
    <property type="entry name" value="RNA polymerase Rpb2, domain 2"/>
    <property type="match status" value="1"/>
</dbReference>
<proteinExistence type="inferred from homology"/>
<comment type="caution">
    <text evidence="15">The sequence shown here is derived from an EMBL/GenBank/DDBJ whole genome shotgun (WGS) entry which is preliminary data.</text>
</comment>
<comment type="subunit">
    <text evidence="6 8">The RNAP catalytic core consists of 2 alpha, 1 beta, 1 beta' and 1 omega subunit. When a sigma factor is associated with the core the holoenzyme is formed, which can initiate transcription.</text>
</comment>
<dbReference type="GO" id="GO:0000428">
    <property type="term" value="C:DNA-directed RNA polymerase complex"/>
    <property type="evidence" value="ECO:0007669"/>
    <property type="project" value="UniProtKB-KW"/>
</dbReference>
<dbReference type="PANTHER" id="PTHR20856">
    <property type="entry name" value="DNA-DIRECTED RNA POLYMERASE I SUBUNIT 2"/>
    <property type="match status" value="1"/>
</dbReference>
<dbReference type="InterPro" id="IPR007120">
    <property type="entry name" value="DNA-dir_RNAP_su2_dom"/>
</dbReference>
<evidence type="ECO:0000259" key="10">
    <source>
        <dbReference type="Pfam" id="PF04560"/>
    </source>
</evidence>
<dbReference type="RefSeq" id="WP_341698961.1">
    <property type="nucleotide sequence ID" value="NZ_JBBYHU010000002.1"/>
</dbReference>
<dbReference type="InterPro" id="IPR042107">
    <property type="entry name" value="DNA-dir_RNA_pol_bsu_ext_1_sf"/>
</dbReference>
<dbReference type="InterPro" id="IPR007641">
    <property type="entry name" value="RNA_pol_Rpb2_7"/>
</dbReference>
<dbReference type="InterPro" id="IPR007642">
    <property type="entry name" value="RNA_pol_Rpb2_2"/>
</dbReference>
<dbReference type="Gene3D" id="3.90.1100.10">
    <property type="match status" value="2"/>
</dbReference>
<dbReference type="SUPFAM" id="SSF64484">
    <property type="entry name" value="beta and beta-prime subunits of DNA dependent RNA-polymerase"/>
    <property type="match status" value="1"/>
</dbReference>
<dbReference type="CDD" id="cd00653">
    <property type="entry name" value="RNA_pol_B_RPB2"/>
    <property type="match status" value="1"/>
</dbReference>
<dbReference type="Gene3D" id="2.30.150.10">
    <property type="entry name" value="DNA-directed RNA polymerase, beta subunit, external 1 domain"/>
    <property type="match status" value="1"/>
</dbReference>
<dbReference type="InterPro" id="IPR019462">
    <property type="entry name" value="DNA-dir_RNA_pol_bsu_external_1"/>
</dbReference>
<dbReference type="InterPro" id="IPR015712">
    <property type="entry name" value="DNA-dir_RNA_pol_su2"/>
</dbReference>
<organism evidence="15 16">
    <name type="scientific">Flavobacterium flavipallidum</name>
    <dbReference type="NCBI Taxonomy" id="3139140"/>
    <lineage>
        <taxon>Bacteria</taxon>
        <taxon>Pseudomonadati</taxon>
        <taxon>Bacteroidota</taxon>
        <taxon>Flavobacteriia</taxon>
        <taxon>Flavobacteriales</taxon>
        <taxon>Flavobacteriaceae</taxon>
        <taxon>Flavobacterium</taxon>
    </lineage>
</organism>
<evidence type="ECO:0000313" key="15">
    <source>
        <dbReference type="EMBL" id="MEL1239682.1"/>
    </source>
</evidence>
<evidence type="ECO:0000256" key="8">
    <source>
        <dbReference type="RuleBase" id="RU363031"/>
    </source>
</evidence>
<keyword evidence="3 6" id="KW-0548">Nucleotidyltransferase</keyword>
<comment type="function">
    <text evidence="6 8">DNA-dependent RNA polymerase catalyzes the transcription of DNA into RNA using the four ribonucleoside triphosphates as substrates.</text>
</comment>
<gene>
    <name evidence="6 15" type="primary">rpoB</name>
    <name evidence="15" type="ORF">AAEO59_01330</name>
</gene>
<evidence type="ECO:0000256" key="3">
    <source>
        <dbReference type="ARBA" id="ARBA00022695"/>
    </source>
</evidence>
<dbReference type="Pfam" id="PF04560">
    <property type="entry name" value="RNA_pol_Rpb2_7"/>
    <property type="match status" value="1"/>
</dbReference>
<dbReference type="Gene3D" id="2.40.50.150">
    <property type="match status" value="1"/>
</dbReference>
<sequence length="1270" mass="142661">MITNQTERLNFASTKNIPQYPDFLDVQVKSFQDFFQLETKSDERGNEGLYNTFMENFPITDTRNNFVLEFLDYFVDPPRYTIQECIERGLTHSVPLKARLKLYCTDPEHEDFETIVQDVYLGTIPYMTPSGTFVINGAERVVVSQLHRSPGVFFGQSFHANGTKLYSARVIPFKGSWIEFSTDINSVMYAYIDRKKKLPVTTLFRAIGFERDKDILEIFDLAEEIKVSKTGLKKYIGRKLAARVLNTWHEDFVDEDTGEVVSIERNEIILDRDTIIDKDNVEEIIESNVKSILLHKEDANQADYAIIHNTLQKDPTNSEKEAVEHIYRQLRNAEPPDEETARGIIDKLFFSDQRYNLGEVGRYRMNKKLNLDIPMDKQVLTKEDIITIVKYLIELINAKADIDDIDHLSNRRVRTVGEQLSQQFGVGLARMARTIRERMNVRDNEVFTPIDLINAKTLSSVINSFFGTNQLSQFMDQTNPLAEITHKRRLSALGPGGLSRERAGFEVRDVHYTHYGRLCPIETPEGPNIGLISSLGVYAKVNGMGFIETPYRKVADGVVDLVSEPTYLSAEEEEGKMIAQANIEMDDNGKITASNVIAREEGDFPVVEPAAVHYTDVAPNQIASISASLIPFLEHDDANRALMGSNMMRQAVPLIRPEAPIVGTGLERQVASDSRVLINAEGHGTVEYVDANIITIKYDRSEEERMVSFDADEKTYNLIKFRKTNQGTSINLKPIVRKGDRVIPGQVLSEGYATQNGELALGRNLKVAFMPWKGYNFEDAIVISEKVVRDDIFTSIHVDDYSLEVRDTKLGNEELTNDIPNVSEEATKDLDENGMIRIGAEVKPGDILIGKITPKGESDPTPEEKLLRAIFGDKAGDVKDASLKASPSLHGVVLDKKLFARAVKDKRKRTQDKDALGALEMEFEVKFTELKDRLIEKLFLIVNGKTSQGVMNDLGEEVLPKGKKYTQKMLYAVEDFAHLSKGQWVADDATNKLVNDLIHNYKIKLNDLQGALRREKFTITVGDELPSGILKLAKVYIAKKRKLKVGDKMAGRHGNKGIVARIVRHEDMPFLEDGTPVDIVLNPLGVPSRMNIGQIYETVLGWAGQKLGRKYATPIFDGATLDQINALTDEAGIPRFGHTYLYDGGTGERFHQPATVGVIYMLKLGHMVDDKMHARSIGPYSLITQQPLGGKAQFGGQRFGEMEVWALEAYGASSTLREILTVKSDDVIGRAKTYEAIVKGETMPEPGLPESFNVLMHELKGLGLDIRLEE</sequence>
<evidence type="ECO:0000256" key="2">
    <source>
        <dbReference type="ARBA" id="ARBA00022679"/>
    </source>
</evidence>
<reference evidence="15 16" key="1">
    <citation type="submission" date="2024-04" db="EMBL/GenBank/DDBJ databases">
        <title>Flavobacterium sp. DGU99 16S ribosomal RNA gene Genome sequencing and assembly.</title>
        <authorList>
            <person name="Park S."/>
        </authorList>
    </citation>
    <scope>NUCLEOTIDE SEQUENCE [LARGE SCALE GENOMIC DNA]</scope>
    <source>
        <strain evidence="15 16">DGU99</strain>
    </source>
</reference>
<dbReference type="Gene3D" id="3.90.1800.10">
    <property type="entry name" value="RNA polymerase alpha subunit dimerisation domain"/>
    <property type="match status" value="1"/>
</dbReference>
<dbReference type="InterPro" id="IPR037033">
    <property type="entry name" value="DNA-dir_RNAP_su2_hyb_sf"/>
</dbReference>
<dbReference type="InterPro" id="IPR010243">
    <property type="entry name" value="RNA_pol_bsu_bac"/>
</dbReference>
<feature type="domain" description="DNA-directed RNA polymerase subunit 2 hybrid-binding" evidence="9">
    <location>
        <begin position="680"/>
        <end position="1193"/>
    </location>
</feature>
<evidence type="ECO:0000256" key="6">
    <source>
        <dbReference type="HAMAP-Rule" id="MF_01321"/>
    </source>
</evidence>
<comment type="catalytic activity">
    <reaction evidence="5 6 8">
        <text>RNA(n) + a ribonucleoside 5'-triphosphate = RNA(n+1) + diphosphate</text>
        <dbReference type="Rhea" id="RHEA:21248"/>
        <dbReference type="Rhea" id="RHEA-COMP:14527"/>
        <dbReference type="Rhea" id="RHEA-COMP:17342"/>
        <dbReference type="ChEBI" id="CHEBI:33019"/>
        <dbReference type="ChEBI" id="CHEBI:61557"/>
        <dbReference type="ChEBI" id="CHEBI:140395"/>
        <dbReference type="EC" id="2.7.7.6"/>
    </reaction>
</comment>
<feature type="domain" description="RNA polymerase Rpb2" evidence="11">
    <location>
        <begin position="294"/>
        <end position="414"/>
    </location>
</feature>
<dbReference type="Pfam" id="PF00562">
    <property type="entry name" value="RNA_pol_Rpb2_6"/>
    <property type="match status" value="1"/>
</dbReference>
<dbReference type="NCBIfam" id="NF001616">
    <property type="entry name" value="PRK00405.1"/>
    <property type="match status" value="1"/>
</dbReference>
<dbReference type="Gene3D" id="2.40.270.10">
    <property type="entry name" value="DNA-directed RNA polymerase, subunit 2, domain 6"/>
    <property type="match status" value="2"/>
</dbReference>
<feature type="domain" description="RNA polymerase Rpb2" evidence="10">
    <location>
        <begin position="1195"/>
        <end position="1269"/>
    </location>
</feature>
<evidence type="ECO:0000259" key="11">
    <source>
        <dbReference type="Pfam" id="PF04561"/>
    </source>
</evidence>
<protein>
    <recommendedName>
        <fullName evidence="6 8">DNA-directed RNA polymerase subunit beta</fullName>
        <shortName evidence="6">RNAP subunit beta</shortName>
        <ecNumber evidence="6 8">2.7.7.6</ecNumber>
    </recommendedName>
    <alternativeName>
        <fullName evidence="6">RNA polymerase subunit beta</fullName>
    </alternativeName>
    <alternativeName>
        <fullName evidence="6">Transcriptase subunit beta</fullName>
    </alternativeName>
</protein>
<dbReference type="InterPro" id="IPR007644">
    <property type="entry name" value="RNA_pol_bsu_protrusion"/>
</dbReference>
<name>A0ABU9HI79_9FLAO</name>
<evidence type="ECO:0000259" key="12">
    <source>
        <dbReference type="Pfam" id="PF04563"/>
    </source>
</evidence>
<dbReference type="InterPro" id="IPR037034">
    <property type="entry name" value="RNA_pol_Rpb2_2_sf"/>
</dbReference>
<accession>A0ABU9HI79</accession>
<dbReference type="Pfam" id="PF10385">
    <property type="entry name" value="RNA_pol_Rpb2_45"/>
    <property type="match status" value="1"/>
</dbReference>
<dbReference type="InterPro" id="IPR014724">
    <property type="entry name" value="RNA_pol_RPB2_OB-fold"/>
</dbReference>
<dbReference type="Gene3D" id="2.40.50.100">
    <property type="match status" value="1"/>
</dbReference>
<dbReference type="PROSITE" id="PS01166">
    <property type="entry name" value="RNA_POL_BETA"/>
    <property type="match status" value="1"/>
</dbReference>
<evidence type="ECO:0000259" key="14">
    <source>
        <dbReference type="Pfam" id="PF10385"/>
    </source>
</evidence>
<evidence type="ECO:0000313" key="16">
    <source>
        <dbReference type="Proteomes" id="UP001398556"/>
    </source>
</evidence>
<evidence type="ECO:0000256" key="7">
    <source>
        <dbReference type="RuleBase" id="RU000434"/>
    </source>
</evidence>
<dbReference type="EC" id="2.7.7.6" evidence="6 8"/>
<dbReference type="NCBIfam" id="TIGR02013">
    <property type="entry name" value="rpoB"/>
    <property type="match status" value="1"/>
</dbReference>
<evidence type="ECO:0000259" key="13">
    <source>
        <dbReference type="Pfam" id="PF04565"/>
    </source>
</evidence>
<dbReference type="Pfam" id="PF04565">
    <property type="entry name" value="RNA_pol_Rpb2_3"/>
    <property type="match status" value="1"/>
</dbReference>
<dbReference type="GO" id="GO:0003899">
    <property type="term" value="F:DNA-directed RNA polymerase activity"/>
    <property type="evidence" value="ECO:0007669"/>
    <property type="project" value="UniProtKB-EC"/>
</dbReference>
<evidence type="ECO:0000256" key="4">
    <source>
        <dbReference type="ARBA" id="ARBA00023163"/>
    </source>
</evidence>
<keyword evidence="2 6" id="KW-0808">Transferase</keyword>
<feature type="domain" description="DNA-directed RNA polymerase beta subunit external 1" evidence="14">
    <location>
        <begin position="551"/>
        <end position="618"/>
    </location>
</feature>